<dbReference type="PANTHER" id="PTHR43415:SF5">
    <property type="entry name" value="ACETYLTRANSFERASE"/>
    <property type="match status" value="1"/>
</dbReference>
<evidence type="ECO:0000313" key="3">
    <source>
        <dbReference type="Proteomes" id="UP000724672"/>
    </source>
</evidence>
<dbReference type="EMBL" id="WSFT01000031">
    <property type="protein sequence ID" value="MBS4538407.1"/>
    <property type="molecule type" value="Genomic_DNA"/>
</dbReference>
<comment type="caution">
    <text evidence="2">The sequence shown here is derived from an EMBL/GenBank/DDBJ whole genome shotgun (WGS) entry which is preliminary data.</text>
</comment>
<dbReference type="SUPFAM" id="SSF55729">
    <property type="entry name" value="Acyl-CoA N-acyltransferases (Nat)"/>
    <property type="match status" value="1"/>
</dbReference>
<dbReference type="Proteomes" id="UP000724672">
    <property type="component" value="Unassembled WGS sequence"/>
</dbReference>
<keyword evidence="3" id="KW-1185">Reference proteome</keyword>
<name>A0A942UZG7_9FIRM</name>
<evidence type="ECO:0000313" key="2">
    <source>
        <dbReference type="EMBL" id="MBS4538407.1"/>
    </source>
</evidence>
<dbReference type="Pfam" id="PF13420">
    <property type="entry name" value="Acetyltransf_4"/>
    <property type="match status" value="1"/>
</dbReference>
<protein>
    <submittedName>
        <fullName evidence="2">GNAT family N-acetyltransferase</fullName>
    </submittedName>
</protein>
<dbReference type="AlphaFoldDB" id="A0A942UZG7"/>
<gene>
    <name evidence="2" type="ORF">GOQ27_08015</name>
</gene>
<dbReference type="Gene3D" id="3.40.630.30">
    <property type="match status" value="1"/>
</dbReference>
<dbReference type="RefSeq" id="WP_203366328.1">
    <property type="nucleotide sequence ID" value="NZ_WSFT01000031.1"/>
</dbReference>
<reference evidence="2" key="1">
    <citation type="submission" date="2019-12" db="EMBL/GenBank/DDBJ databases">
        <title>Clostridiaceae gen. nov. sp. nov., isolated from sediment in Xinjiang, China.</title>
        <authorList>
            <person name="Zhang R."/>
        </authorList>
    </citation>
    <scope>NUCLEOTIDE SEQUENCE</scope>
    <source>
        <strain evidence="2">D2Q-11</strain>
    </source>
</reference>
<accession>A0A942UZG7</accession>
<dbReference type="GO" id="GO:0016747">
    <property type="term" value="F:acyltransferase activity, transferring groups other than amino-acyl groups"/>
    <property type="evidence" value="ECO:0007669"/>
    <property type="project" value="InterPro"/>
</dbReference>
<dbReference type="InterPro" id="IPR016181">
    <property type="entry name" value="Acyl_CoA_acyltransferase"/>
</dbReference>
<evidence type="ECO:0000259" key="1">
    <source>
        <dbReference type="PROSITE" id="PS51186"/>
    </source>
</evidence>
<dbReference type="InterPro" id="IPR000182">
    <property type="entry name" value="GNAT_dom"/>
</dbReference>
<dbReference type="PROSITE" id="PS51186">
    <property type="entry name" value="GNAT"/>
    <property type="match status" value="1"/>
</dbReference>
<organism evidence="2 3">
    <name type="scientific">Anaeromonas frigoriresistens</name>
    <dbReference type="NCBI Taxonomy" id="2683708"/>
    <lineage>
        <taxon>Bacteria</taxon>
        <taxon>Bacillati</taxon>
        <taxon>Bacillota</taxon>
        <taxon>Tissierellia</taxon>
        <taxon>Tissierellales</taxon>
        <taxon>Thermohalobacteraceae</taxon>
        <taxon>Anaeromonas</taxon>
    </lineage>
</organism>
<feature type="domain" description="N-acetyltransferase" evidence="1">
    <location>
        <begin position="13"/>
        <end position="169"/>
    </location>
</feature>
<sequence>MLRIEEINNKGIKKIVEWNEGKTTNYIRQWAGPVYSSPLTEKTINERIEKEGSKIQIFQIVDVENKEIIGTIELVLKDKEKGIGHIGRFLIGNEENRNKGFGQRVLKNIVQIGFDEYNLNQITLAVFDFNKNAISCYEKVGFKVTEYREKLFKREGNDVGSYIMTIKIEDYQ</sequence>
<proteinExistence type="predicted"/>
<dbReference type="PANTHER" id="PTHR43415">
    <property type="entry name" value="SPERMIDINE N(1)-ACETYLTRANSFERASE"/>
    <property type="match status" value="1"/>
</dbReference>
<dbReference type="CDD" id="cd04301">
    <property type="entry name" value="NAT_SF"/>
    <property type="match status" value="1"/>
</dbReference>